<accession>A0A1I7A100</accession>
<keyword evidence="1" id="KW-1005">Bacterial flagellum biogenesis</keyword>
<gene>
    <name evidence="2" type="ORF">SAMN05660657_02392</name>
</gene>
<dbReference type="AlphaFoldDB" id="A0A1I7A100"/>
<sequence length="173" mass="18974">MPRRETREAVADVDFQHLSTLLWREQELLDLLLFKAEEKQYLILSGKTRWLARIAHEIEVVLDQLRVLEVERAAATEALAVRLGTGVNPSLRQLADAAPAPWNDLLAKHHEALLVLVTDLRSLSDANRELIEGGLAAIGDALLSVRQPSAGTYGSTGRSEYGSSRAVTLDGAL</sequence>
<proteinExistence type="predicted"/>
<dbReference type="Pfam" id="PF05130">
    <property type="entry name" value="FlgN"/>
    <property type="match status" value="1"/>
</dbReference>
<evidence type="ECO:0000313" key="3">
    <source>
        <dbReference type="Proteomes" id="UP000199546"/>
    </source>
</evidence>
<dbReference type="STRING" id="1296565.SAMN05660657_02392"/>
<dbReference type="GO" id="GO:0044780">
    <property type="term" value="P:bacterial-type flagellum assembly"/>
    <property type="evidence" value="ECO:0007669"/>
    <property type="project" value="InterPro"/>
</dbReference>
<dbReference type="EMBL" id="FPBA01000007">
    <property type="protein sequence ID" value="SFT68567.1"/>
    <property type="molecule type" value="Genomic_DNA"/>
</dbReference>
<dbReference type="InterPro" id="IPR007809">
    <property type="entry name" value="FlgN-like"/>
</dbReference>
<name>A0A1I7A100_9ACTN</name>
<dbReference type="Proteomes" id="UP000199546">
    <property type="component" value="Unassembled WGS sequence"/>
</dbReference>
<organism evidence="2 3">
    <name type="scientific">Geodermatophilus amargosae</name>
    <dbReference type="NCBI Taxonomy" id="1296565"/>
    <lineage>
        <taxon>Bacteria</taxon>
        <taxon>Bacillati</taxon>
        <taxon>Actinomycetota</taxon>
        <taxon>Actinomycetes</taxon>
        <taxon>Geodermatophilales</taxon>
        <taxon>Geodermatophilaceae</taxon>
        <taxon>Geodermatophilus</taxon>
    </lineage>
</organism>
<keyword evidence="3" id="KW-1185">Reference proteome</keyword>
<dbReference type="SUPFAM" id="SSF140566">
    <property type="entry name" value="FlgN-like"/>
    <property type="match status" value="1"/>
</dbReference>
<dbReference type="Gene3D" id="1.20.58.300">
    <property type="entry name" value="FlgN-like"/>
    <property type="match status" value="1"/>
</dbReference>
<protein>
    <submittedName>
        <fullName evidence="2">FlgN protein</fullName>
    </submittedName>
</protein>
<evidence type="ECO:0000256" key="1">
    <source>
        <dbReference type="ARBA" id="ARBA00022795"/>
    </source>
</evidence>
<dbReference type="InterPro" id="IPR036679">
    <property type="entry name" value="FlgN-like_sf"/>
</dbReference>
<reference evidence="3" key="1">
    <citation type="submission" date="2016-10" db="EMBL/GenBank/DDBJ databases">
        <authorList>
            <person name="Varghese N."/>
            <person name="Submissions S."/>
        </authorList>
    </citation>
    <scope>NUCLEOTIDE SEQUENCE [LARGE SCALE GENOMIC DNA]</scope>
    <source>
        <strain evidence="3">DSM 46136</strain>
    </source>
</reference>
<evidence type="ECO:0000313" key="2">
    <source>
        <dbReference type="EMBL" id="SFT68567.1"/>
    </source>
</evidence>